<sequence>MNHLGLLYYQNKGTDNTLNGKELSTADWNVNLGSWANFDQNLDTGGPHQAAAAWYAGTADLNLSQIPSENGQTIYRRLGDLSSSERPWYTPDHTNANFSHGEEMASLGGDWYGLVPLSFGWGQSITSI</sequence>
<dbReference type="KEGG" id="oxy:HCG48_22485"/>
<gene>
    <name evidence="1" type="ORF">HCG48_22485</name>
</gene>
<dbReference type="Proteomes" id="UP000500857">
    <property type="component" value="Chromosome"/>
</dbReference>
<evidence type="ECO:0000313" key="1">
    <source>
        <dbReference type="EMBL" id="QIZ73027.1"/>
    </source>
</evidence>
<name>A0A6H1U3S0_9CYAN</name>
<dbReference type="EMBL" id="CP051167">
    <property type="protein sequence ID" value="QIZ73027.1"/>
    <property type="molecule type" value="Genomic_DNA"/>
</dbReference>
<accession>A0A6H1U3S0</accession>
<dbReference type="AlphaFoldDB" id="A0A6H1U3S0"/>
<dbReference type="RefSeq" id="WP_168571173.1">
    <property type="nucleotide sequence ID" value="NZ_CP051167.1"/>
</dbReference>
<reference evidence="1 2" key="1">
    <citation type="submission" date="2020-04" db="EMBL/GenBank/DDBJ databases">
        <authorList>
            <person name="Basu S."/>
            <person name="Maruthanayagam V."/>
            <person name="Chakraborty S."/>
            <person name="Pramanik A."/>
            <person name="Mukherjee J."/>
            <person name="Brink B."/>
        </authorList>
    </citation>
    <scope>NUCLEOTIDE SEQUENCE [LARGE SCALE GENOMIC DNA]</scope>
    <source>
        <strain evidence="1 2">AP17</strain>
    </source>
</reference>
<proteinExistence type="predicted"/>
<evidence type="ECO:0000313" key="2">
    <source>
        <dbReference type="Proteomes" id="UP000500857"/>
    </source>
</evidence>
<organism evidence="1 2">
    <name type="scientific">Oxynema aestuarii AP17</name>
    <dbReference type="NCBI Taxonomy" id="2064643"/>
    <lineage>
        <taxon>Bacteria</taxon>
        <taxon>Bacillati</taxon>
        <taxon>Cyanobacteriota</taxon>
        <taxon>Cyanophyceae</taxon>
        <taxon>Oscillatoriophycideae</taxon>
        <taxon>Oscillatoriales</taxon>
        <taxon>Oscillatoriaceae</taxon>
        <taxon>Oxynema</taxon>
        <taxon>Oxynema aestuarii</taxon>
    </lineage>
</organism>
<protein>
    <submittedName>
        <fullName evidence="1">Uncharacterized protein</fullName>
    </submittedName>
</protein>
<keyword evidence="2" id="KW-1185">Reference proteome</keyword>